<evidence type="ECO:0000313" key="1">
    <source>
        <dbReference type="EMBL" id="PVI00399.1"/>
    </source>
</evidence>
<dbReference type="EMBL" id="KZ805374">
    <property type="protein sequence ID" value="PVI00399.1"/>
    <property type="molecule type" value="Genomic_DNA"/>
</dbReference>
<dbReference type="AlphaFoldDB" id="A0A2V1DQU6"/>
<evidence type="ECO:0000313" key="2">
    <source>
        <dbReference type="Proteomes" id="UP000244855"/>
    </source>
</evidence>
<dbReference type="Proteomes" id="UP000244855">
    <property type="component" value="Unassembled WGS sequence"/>
</dbReference>
<accession>A0A2V1DQU6</accession>
<reference evidence="1 2" key="1">
    <citation type="journal article" date="2018" name="Sci. Rep.">
        <title>Comparative genomics provides insights into the lifestyle and reveals functional heterogeneity of dark septate endophytic fungi.</title>
        <authorList>
            <person name="Knapp D.G."/>
            <person name="Nemeth J.B."/>
            <person name="Barry K."/>
            <person name="Hainaut M."/>
            <person name="Henrissat B."/>
            <person name="Johnson J."/>
            <person name="Kuo A."/>
            <person name="Lim J.H.P."/>
            <person name="Lipzen A."/>
            <person name="Nolan M."/>
            <person name="Ohm R.A."/>
            <person name="Tamas L."/>
            <person name="Grigoriev I.V."/>
            <person name="Spatafora J.W."/>
            <person name="Nagy L.G."/>
            <person name="Kovacs G.M."/>
        </authorList>
    </citation>
    <scope>NUCLEOTIDE SEQUENCE [LARGE SCALE GENOMIC DNA]</scope>
    <source>
        <strain evidence="1 2">DSE2036</strain>
    </source>
</reference>
<organism evidence="1 2">
    <name type="scientific">Periconia macrospinosa</name>
    <dbReference type="NCBI Taxonomy" id="97972"/>
    <lineage>
        <taxon>Eukaryota</taxon>
        <taxon>Fungi</taxon>
        <taxon>Dikarya</taxon>
        <taxon>Ascomycota</taxon>
        <taxon>Pezizomycotina</taxon>
        <taxon>Dothideomycetes</taxon>
        <taxon>Pleosporomycetidae</taxon>
        <taxon>Pleosporales</taxon>
        <taxon>Massarineae</taxon>
        <taxon>Periconiaceae</taxon>
        <taxon>Periconia</taxon>
    </lineage>
</organism>
<proteinExistence type="predicted"/>
<keyword evidence="2" id="KW-1185">Reference proteome</keyword>
<name>A0A2V1DQU6_9PLEO</name>
<sequence length="165" mass="19258">MGLVAFTPSFDRRQGWVSIGPWNSYTYMGHSKQAVGGLDSSKRNKWLALRKDAARAADAWKYMDPAVHPLKIPILSPPPKPQVRAFQRGATSISELSDHQLKLYIILYALWQDEYKRYERIHDVMGRIHADCLIYLWQDFWYLVMDLEIPHERLCALKNHFSPTK</sequence>
<protein>
    <submittedName>
        <fullName evidence="1">Uncharacterized protein</fullName>
    </submittedName>
</protein>
<gene>
    <name evidence="1" type="ORF">DM02DRAFT_655487</name>
</gene>